<accession>A0AB39Q9E7</accession>
<evidence type="ECO:0000313" key="4">
    <source>
        <dbReference type="EMBL" id="XDQ38947.1"/>
    </source>
</evidence>
<dbReference type="SUPFAM" id="SSF56784">
    <property type="entry name" value="HAD-like"/>
    <property type="match status" value="1"/>
</dbReference>
<dbReference type="InterPro" id="IPR036412">
    <property type="entry name" value="HAD-like_sf"/>
</dbReference>
<evidence type="ECO:0000256" key="3">
    <source>
        <dbReference type="ARBA" id="ARBA00023315"/>
    </source>
</evidence>
<dbReference type="PANTHER" id="PTHR11104:SF0">
    <property type="entry name" value="SPBETA PROPHAGE-DERIVED AMINOGLYCOSIDE N(3')-ACETYLTRANSFERASE-LIKE PROTEIN YOKD"/>
    <property type="match status" value="1"/>
</dbReference>
<dbReference type="Gene3D" id="3.40.50.1110">
    <property type="entry name" value="SGNH hydrolase"/>
    <property type="match status" value="1"/>
</dbReference>
<dbReference type="AlphaFoldDB" id="A0AB39Q9E7"/>
<dbReference type="InterPro" id="IPR010033">
    <property type="entry name" value="HAD_SF_ppase_IIIC"/>
</dbReference>
<dbReference type="GO" id="GO:0008080">
    <property type="term" value="F:N-acetyltransferase activity"/>
    <property type="evidence" value="ECO:0007669"/>
    <property type="project" value="InterPro"/>
</dbReference>
<keyword evidence="3" id="KW-0012">Acyltransferase</keyword>
<protein>
    <submittedName>
        <fullName evidence="4">HAD-IIIC family phosphatase</fullName>
    </submittedName>
</protein>
<proteinExistence type="inferred from homology"/>
<dbReference type="EMBL" id="CP163439">
    <property type="protein sequence ID" value="XDQ38947.1"/>
    <property type="molecule type" value="Genomic_DNA"/>
</dbReference>
<dbReference type="GO" id="GO:0046677">
    <property type="term" value="P:response to antibiotic"/>
    <property type="evidence" value="ECO:0007669"/>
    <property type="project" value="InterPro"/>
</dbReference>
<comment type="similarity">
    <text evidence="1">Belongs to the antibiotic N-acetyltransferase family.</text>
</comment>
<dbReference type="InterPro" id="IPR023214">
    <property type="entry name" value="HAD_sf"/>
</dbReference>
<dbReference type="InterPro" id="IPR010037">
    <property type="entry name" value="FkbH_domain"/>
</dbReference>
<dbReference type="NCBIfam" id="TIGR01681">
    <property type="entry name" value="HAD-SF-IIIC"/>
    <property type="match status" value="1"/>
</dbReference>
<reference evidence="4" key="1">
    <citation type="submission" date="2024-07" db="EMBL/GenBank/DDBJ databases">
        <authorList>
            <person name="Yu S.T."/>
        </authorList>
    </citation>
    <scope>NUCLEOTIDE SEQUENCE</scope>
    <source>
        <strain evidence="4">R28</strain>
    </source>
</reference>
<dbReference type="PANTHER" id="PTHR11104">
    <property type="entry name" value="AMINOGLYCOSIDE N3-ACETYLTRANSFERASE"/>
    <property type="match status" value="1"/>
</dbReference>
<sequence>MGGTSRRDELYAALRSVIDPADRLVVLHSSLFAFRTPIEGLRGDLLAALRALVADGVTLALPAVTFEFCRTKEYHHRRSVPNTGVLVEWFLDLPEVRRTPHPVYSFAVAGPLAEELTACRSDTAFGADTVFEVFEREAARIVTLGASWNSCTQVHRYEELAEVPYRHTMKVTGTADFGAGPAGLDLTMIVRDTALDSTLDFAPVFDRLRDTGLMARAGLWGAAVESVSTTDLARVCDAMLTDDPWVLLREPRVIEHRARQLAREPVRLALLGSRNQEILATEMSAEGRRVLGHEPCALHAPEYGMLAREIHDPASALRGFDAHASFFTDRLEDVLAVDGLDEGVDDRLPDAVEHYAGLVSAYAATTDRPVFVLSFAPLQPSTVDTSGIVADANRLLREGLGGHEHVHVVDLAEVVARAGGGPLVDARLWQVGRIPYGVALSAALARRFWGLALSVLGRTARVVVTDLDNTLWHGVVGEDGIEGIQVGTDHPGNAHRKLQLVLKSLREQGVALAVCSKNDEDLALRAIRQHSGMALREDDFVALEIGWRPKPEAIADIAARLNVGLANVLFLDDNPVERARVREFLPQVIVPELPEDPADYAHTLLDSPFVTVFNVTDADRRRTEQYRAREKVERQRRGYERIEDFYASLGTELHISPLTDGNVARAAQLCAKTNQFNTTTRRHSRAELRRLAAAPDSDVLVLGVADRFSAREELGVVVLTHDGTETTVDCYLLSCRVLGRGVETGALRWLAARLAADGRTRLHGLVLPTERNAPCRTVFADEGYTPGDADGSWHLDLIGDHSAPSWLRVVDHTDAETDHA</sequence>
<evidence type="ECO:0000256" key="2">
    <source>
        <dbReference type="ARBA" id="ARBA00022679"/>
    </source>
</evidence>
<dbReference type="InterPro" id="IPR028345">
    <property type="entry name" value="Antibiotic_NAT-like"/>
</dbReference>
<dbReference type="NCBIfam" id="TIGR01686">
    <property type="entry name" value="FkbH"/>
    <property type="match status" value="1"/>
</dbReference>
<dbReference type="Gene3D" id="3.40.50.1000">
    <property type="entry name" value="HAD superfamily/HAD-like"/>
    <property type="match status" value="1"/>
</dbReference>
<evidence type="ECO:0000256" key="1">
    <source>
        <dbReference type="ARBA" id="ARBA00006383"/>
    </source>
</evidence>
<dbReference type="RefSeq" id="WP_369173683.1">
    <property type="nucleotide sequence ID" value="NZ_CP163439.1"/>
</dbReference>
<dbReference type="Pfam" id="PF02522">
    <property type="entry name" value="Antibiotic_NAT"/>
    <property type="match status" value="1"/>
</dbReference>
<dbReference type="SUPFAM" id="SSF110710">
    <property type="entry name" value="TTHA0583/YokD-like"/>
    <property type="match status" value="1"/>
</dbReference>
<dbReference type="InterPro" id="IPR036514">
    <property type="entry name" value="SGNH_hydro_sf"/>
</dbReference>
<keyword evidence="2" id="KW-0808">Transferase</keyword>
<gene>
    <name evidence="4" type="ORF">AB5J49_39410</name>
</gene>
<dbReference type="InterPro" id="IPR003679">
    <property type="entry name" value="Amioglycoside_AcTrfase"/>
</dbReference>
<name>A0AB39Q9E7_9ACTN</name>
<organism evidence="4">
    <name type="scientific">Streptomyces sp. R28</name>
    <dbReference type="NCBI Taxonomy" id="3238628"/>
    <lineage>
        <taxon>Bacteria</taxon>
        <taxon>Bacillati</taxon>
        <taxon>Actinomycetota</taxon>
        <taxon>Actinomycetes</taxon>
        <taxon>Kitasatosporales</taxon>
        <taxon>Streptomycetaceae</taxon>
        <taxon>Streptomyces</taxon>
    </lineage>
</organism>